<gene>
    <name evidence="1" type="ORF">V466_18380</name>
</gene>
<dbReference type="AlphaFoldDB" id="A0A059KZX4"/>
<proteinExistence type="predicted"/>
<comment type="caution">
    <text evidence="1">The sequence shown here is derived from an EMBL/GenBank/DDBJ whole genome shotgun (WGS) entry which is preliminary data.</text>
</comment>
<dbReference type="Proteomes" id="UP000026739">
    <property type="component" value="Unassembled WGS sequence"/>
</dbReference>
<protein>
    <submittedName>
        <fullName evidence="1">Uncharacterized protein</fullName>
    </submittedName>
</protein>
<accession>A0A059KZX4</accession>
<evidence type="ECO:0000313" key="2">
    <source>
        <dbReference type="Proteomes" id="UP000026739"/>
    </source>
</evidence>
<dbReference type="EMBL" id="AZQQ01000084">
    <property type="protein sequence ID" value="KDD67536.1"/>
    <property type="molecule type" value="Genomic_DNA"/>
</dbReference>
<dbReference type="eggNOG" id="ENOG502ZKQR">
    <property type="taxonomic scope" value="Bacteria"/>
</dbReference>
<reference evidence="1 2" key="1">
    <citation type="submission" date="2013-12" db="EMBL/GenBank/DDBJ databases">
        <authorList>
            <person name="Formusa P.A."/>
            <person name="Habash M."/>
            <person name="Lee H."/>
            <person name="Trevors J.T."/>
        </authorList>
    </citation>
    <scope>NUCLEOTIDE SEQUENCE [LARGE SCALE GENOMIC DNA]</scope>
    <source>
        <strain evidence="1 2">PD30</strain>
    </source>
</reference>
<evidence type="ECO:0000313" key="1">
    <source>
        <dbReference type="EMBL" id="KDD67536.1"/>
    </source>
</evidence>
<dbReference type="RefSeq" id="WP_033058796.1">
    <property type="nucleotide sequence ID" value="NZ_AZQQ01000084.1"/>
</dbReference>
<organism evidence="1 2">
    <name type="scientific">Pseudomonas mandelii PD30</name>
    <dbReference type="NCBI Taxonomy" id="1419583"/>
    <lineage>
        <taxon>Bacteria</taxon>
        <taxon>Pseudomonadati</taxon>
        <taxon>Pseudomonadota</taxon>
        <taxon>Gammaproteobacteria</taxon>
        <taxon>Pseudomonadales</taxon>
        <taxon>Pseudomonadaceae</taxon>
        <taxon>Pseudomonas</taxon>
    </lineage>
</organism>
<name>A0A059KZX4_9PSED</name>
<sequence length="201" mass="22965">MPYPDLQNAVQRAGFTITDYSDQRAYFGCWSLTVEGHGHTYLIVNEGRDGWLMFYRADAAGTMTELDKKESAWMDDADKATQCLIWLSDSRPAPQPHKVRSYYVIAEKDLVPQQPHSSDWPKLIGYCYDEAYFLFFEGKGHGLAGTAIPACKAKRPEWLAIFAALDVEWFLDFLETSRFTSEEEFVLTLNAKVGSLSVYRY</sequence>